<sequence length="46" mass="5003">MNPKTLILLLVVVFFGGLMPYINAHPAPAPVPDPKRECPDPAPFCD</sequence>
<accession>A0ACA9NXG8</accession>
<name>A0ACA9NXG8_9GLOM</name>
<reference evidence="1" key="1">
    <citation type="submission" date="2021-06" db="EMBL/GenBank/DDBJ databases">
        <authorList>
            <person name="Kallberg Y."/>
            <person name="Tangrot J."/>
            <person name="Rosling A."/>
        </authorList>
    </citation>
    <scope>NUCLEOTIDE SEQUENCE</scope>
    <source>
        <strain evidence="1">28 12/20/2015</strain>
    </source>
</reference>
<keyword evidence="2" id="KW-1185">Reference proteome</keyword>
<dbReference type="EMBL" id="CAJVPW010016928">
    <property type="protein sequence ID" value="CAG8673553.1"/>
    <property type="molecule type" value="Genomic_DNA"/>
</dbReference>
<proteinExistence type="predicted"/>
<dbReference type="Proteomes" id="UP000789366">
    <property type="component" value="Unassembled WGS sequence"/>
</dbReference>
<organism evidence="1 2">
    <name type="scientific">Cetraspora pellucida</name>
    <dbReference type="NCBI Taxonomy" id="1433469"/>
    <lineage>
        <taxon>Eukaryota</taxon>
        <taxon>Fungi</taxon>
        <taxon>Fungi incertae sedis</taxon>
        <taxon>Mucoromycota</taxon>
        <taxon>Glomeromycotina</taxon>
        <taxon>Glomeromycetes</taxon>
        <taxon>Diversisporales</taxon>
        <taxon>Gigasporaceae</taxon>
        <taxon>Cetraspora</taxon>
    </lineage>
</organism>
<evidence type="ECO:0000313" key="2">
    <source>
        <dbReference type="Proteomes" id="UP000789366"/>
    </source>
</evidence>
<feature type="non-terminal residue" evidence="1">
    <location>
        <position position="46"/>
    </location>
</feature>
<protein>
    <submittedName>
        <fullName evidence="1">3194_t:CDS:1</fullName>
    </submittedName>
</protein>
<comment type="caution">
    <text evidence="1">The sequence shown here is derived from an EMBL/GenBank/DDBJ whole genome shotgun (WGS) entry which is preliminary data.</text>
</comment>
<evidence type="ECO:0000313" key="1">
    <source>
        <dbReference type="EMBL" id="CAG8673553.1"/>
    </source>
</evidence>
<gene>
    <name evidence="1" type="ORF">SPELUC_LOCUS9789</name>
</gene>